<gene>
    <name evidence="6" type="ORF">RXA29_09730</name>
</gene>
<dbReference type="Pfam" id="PF13657">
    <property type="entry name" value="Couple_hipA"/>
    <property type="match status" value="1"/>
</dbReference>
<dbReference type="RefSeq" id="WP_316394435.1">
    <property type="nucleotide sequence ID" value="NZ_CP136339.1"/>
</dbReference>
<evidence type="ECO:0000256" key="2">
    <source>
        <dbReference type="ARBA" id="ARBA00022679"/>
    </source>
</evidence>
<feature type="domain" description="HipA N-terminal subdomain 1" evidence="5">
    <location>
        <begin position="8"/>
        <end position="118"/>
    </location>
</feature>
<dbReference type="InterPro" id="IPR017508">
    <property type="entry name" value="HipA_N1"/>
</dbReference>
<organism evidence="6 7">
    <name type="scientific">Dickeya solani</name>
    <dbReference type="NCBI Taxonomy" id="1089444"/>
    <lineage>
        <taxon>Bacteria</taxon>
        <taxon>Pseudomonadati</taxon>
        <taxon>Pseudomonadota</taxon>
        <taxon>Gammaproteobacteria</taxon>
        <taxon>Enterobacterales</taxon>
        <taxon>Pectobacteriaceae</taxon>
        <taxon>Dickeya</taxon>
    </lineage>
</organism>
<keyword evidence="3" id="KW-0418">Kinase</keyword>
<dbReference type="GO" id="GO:0005829">
    <property type="term" value="C:cytosol"/>
    <property type="evidence" value="ECO:0007669"/>
    <property type="project" value="TreeGrafter"/>
</dbReference>
<dbReference type="GO" id="GO:0004674">
    <property type="term" value="F:protein serine/threonine kinase activity"/>
    <property type="evidence" value="ECO:0007669"/>
    <property type="project" value="TreeGrafter"/>
</dbReference>
<dbReference type="InterPro" id="IPR052028">
    <property type="entry name" value="HipA_Ser/Thr_kinase"/>
</dbReference>
<dbReference type="EMBL" id="CP136339">
    <property type="protein sequence ID" value="WOA54459.1"/>
    <property type="molecule type" value="Genomic_DNA"/>
</dbReference>
<name>A0AAX4F426_9GAMM</name>
<evidence type="ECO:0000313" key="6">
    <source>
        <dbReference type="EMBL" id="WOA54459.1"/>
    </source>
</evidence>
<dbReference type="AlphaFoldDB" id="A0AAX4F426"/>
<dbReference type="Gene3D" id="1.10.1070.20">
    <property type="match status" value="1"/>
</dbReference>
<dbReference type="Pfam" id="PF07804">
    <property type="entry name" value="HipA_C"/>
    <property type="match status" value="1"/>
</dbReference>
<evidence type="ECO:0000256" key="3">
    <source>
        <dbReference type="ARBA" id="ARBA00022777"/>
    </source>
</evidence>
<dbReference type="Proteomes" id="UP001304423">
    <property type="component" value="Chromosome"/>
</dbReference>
<reference evidence="6" key="1">
    <citation type="submission" date="2023-10" db="EMBL/GenBank/DDBJ databases">
        <title>Clonality and diversity in the soft rot Dickeya solani phytopathogen.</title>
        <authorList>
            <person name="Pedron J."/>
            <person name="Van Gijsegem F."/>
            <person name="Portier P."/>
            <person name="Taghouti G."/>
        </authorList>
    </citation>
    <scope>NUCLEOTIDE SEQUENCE</scope>
    <source>
        <strain evidence="6">CFBP5647</strain>
    </source>
</reference>
<accession>A0AAX4F426</accession>
<evidence type="ECO:0000256" key="1">
    <source>
        <dbReference type="ARBA" id="ARBA00010164"/>
    </source>
</evidence>
<dbReference type="InterPro" id="IPR012893">
    <property type="entry name" value="HipA-like_C"/>
</dbReference>
<keyword evidence="2" id="KW-0808">Transferase</keyword>
<comment type="similarity">
    <text evidence="1">Belongs to the HipA Ser/Thr kinase family.</text>
</comment>
<proteinExistence type="inferred from homology"/>
<evidence type="ECO:0000259" key="4">
    <source>
        <dbReference type="Pfam" id="PF07804"/>
    </source>
</evidence>
<protein>
    <submittedName>
        <fullName evidence="6">Type II toxin-antitoxin system HipA family toxin</fullName>
    </submittedName>
</protein>
<sequence length="436" mass="49527">MMITRACDVLFDSIPVGYLAYLDDSGFATFEYTEEWQSEGFSLSPIYLPLSNQTFTFSALAFETYKGLPAVFADSLPDDFGNSLINAWLARSGQDKSQFLALDRLLYTGSRGMGALEYQPTNNNQEVDSQPILIGELVTMAQKVLDSRDKLQLNDYEESSMAKLLQIGTSAGGARAKAVVAVNADRSEIRSGQVDAPDGFEHYLLKFDGVQEHKSDKETFGDPKGYGVMEYVYYLMARDAGIVMSECELLRERNSDRAHFMTRRFDRVNNQKYHVLSLCGIAHADFRKPGAFSYEELLAVCRQLELSNKEQEQIYRRMVFNVVARNHDDHTKNWSFMVNDEYKWTLAPAFDVAWSYKADSPWVNAHQLTLAGKRDNFQINDLLSVATQITSLRPSKAKNIINETIKIVSGWREYAEDEGVPKTLIDSVWESLRINW</sequence>
<dbReference type="PANTHER" id="PTHR37419:SF8">
    <property type="entry name" value="TOXIN YJJJ"/>
    <property type="match status" value="1"/>
</dbReference>
<evidence type="ECO:0000313" key="7">
    <source>
        <dbReference type="Proteomes" id="UP001304423"/>
    </source>
</evidence>
<dbReference type="PANTHER" id="PTHR37419">
    <property type="entry name" value="SERINE/THREONINE-PROTEIN KINASE TOXIN HIPA"/>
    <property type="match status" value="1"/>
</dbReference>
<evidence type="ECO:0000259" key="5">
    <source>
        <dbReference type="Pfam" id="PF13657"/>
    </source>
</evidence>
<feature type="domain" description="HipA-like C-terminal" evidence="4">
    <location>
        <begin position="169"/>
        <end position="410"/>
    </location>
</feature>